<dbReference type="AlphaFoldDB" id="A0A022QVC0"/>
<accession>A0A022QVC0</accession>
<evidence type="ECO:0000256" key="5">
    <source>
        <dbReference type="ARBA" id="ARBA00022692"/>
    </source>
</evidence>
<dbReference type="NCBIfam" id="TIGR01569">
    <property type="entry name" value="A_tha_TIGR01569"/>
    <property type="match status" value="1"/>
</dbReference>
<dbReference type="EMBL" id="KI630881">
    <property type="protein sequence ID" value="EYU31861.1"/>
    <property type="molecule type" value="Genomic_DNA"/>
</dbReference>
<evidence type="ECO:0000256" key="7">
    <source>
        <dbReference type="ARBA" id="ARBA00023136"/>
    </source>
</evidence>
<dbReference type="Proteomes" id="UP000030748">
    <property type="component" value="Unassembled WGS sequence"/>
</dbReference>
<dbReference type="OrthoDB" id="992805at2759"/>
<dbReference type="OMA" id="CHKMTAS"/>
<feature type="transmembrane region" description="Helical" evidence="8">
    <location>
        <begin position="20"/>
        <end position="42"/>
    </location>
</feature>
<organism evidence="10 11">
    <name type="scientific">Erythranthe guttata</name>
    <name type="common">Yellow monkey flower</name>
    <name type="synonym">Mimulus guttatus</name>
    <dbReference type="NCBI Taxonomy" id="4155"/>
    <lineage>
        <taxon>Eukaryota</taxon>
        <taxon>Viridiplantae</taxon>
        <taxon>Streptophyta</taxon>
        <taxon>Embryophyta</taxon>
        <taxon>Tracheophyta</taxon>
        <taxon>Spermatophyta</taxon>
        <taxon>Magnoliopsida</taxon>
        <taxon>eudicotyledons</taxon>
        <taxon>Gunneridae</taxon>
        <taxon>Pentapetalae</taxon>
        <taxon>asterids</taxon>
        <taxon>lamiids</taxon>
        <taxon>Lamiales</taxon>
        <taxon>Phrymaceae</taxon>
        <taxon>Erythranthe</taxon>
    </lineage>
</organism>
<evidence type="ECO:0000256" key="6">
    <source>
        <dbReference type="ARBA" id="ARBA00022989"/>
    </source>
</evidence>
<dbReference type="eggNOG" id="ENOG502S695">
    <property type="taxonomic scope" value="Eukaryota"/>
</dbReference>
<dbReference type="KEGG" id="egt:105964090"/>
<reference evidence="10 11" key="1">
    <citation type="journal article" date="2013" name="Proc. Natl. Acad. Sci. U.S.A.">
        <title>Fine-scale variation in meiotic recombination in Mimulus inferred from population shotgun sequencing.</title>
        <authorList>
            <person name="Hellsten U."/>
            <person name="Wright K.M."/>
            <person name="Jenkins J."/>
            <person name="Shu S."/>
            <person name="Yuan Y."/>
            <person name="Wessler S.R."/>
            <person name="Schmutz J."/>
            <person name="Willis J.H."/>
            <person name="Rokhsar D.S."/>
        </authorList>
    </citation>
    <scope>NUCLEOTIDE SEQUENCE [LARGE SCALE GENOMIC DNA]</scope>
    <source>
        <strain evidence="11">cv. DUN x IM62</strain>
    </source>
</reference>
<gene>
    <name evidence="10" type="ORF">MIMGU_mgv1a019527mg</name>
</gene>
<evidence type="ECO:0000313" key="10">
    <source>
        <dbReference type="EMBL" id="EYU31861.1"/>
    </source>
</evidence>
<dbReference type="InterPro" id="IPR044173">
    <property type="entry name" value="CASPL"/>
</dbReference>
<comment type="subunit">
    <text evidence="3 8">Homodimer and heterodimers.</text>
</comment>
<keyword evidence="6 8" id="KW-1133">Transmembrane helix</keyword>
<dbReference type="Pfam" id="PF04535">
    <property type="entry name" value="CASP_dom"/>
    <property type="match status" value="1"/>
</dbReference>
<comment type="subcellular location">
    <subcellularLocation>
        <location evidence="1 8">Cell membrane</location>
        <topology evidence="1 8">Multi-pass membrane protein</topology>
    </subcellularLocation>
</comment>
<feature type="transmembrane region" description="Helical" evidence="8">
    <location>
        <begin position="153"/>
        <end position="175"/>
    </location>
</feature>
<sequence>MDPEMPKQEKELRSQNAKRLMYQLVQLSVRVVVIALTLAGAVTMTTSAQSVTVFGIVMDARYTFSSSFRFKLVADSVVCGLSVLSVVVVISLNRPKSNSKNYFYLLLLDMVSVLLLVSGCSAAMAIGYVGRFGQAQTGWIAICDRVEIFCYKILVSIASSFLAVICLVLLTVMSAHKLKSDSYLMKGVGIQI</sequence>
<comment type="similarity">
    <text evidence="2 8">Belongs to the Casparian strip membrane proteins (CASP) family.</text>
</comment>
<dbReference type="InterPro" id="IPR006702">
    <property type="entry name" value="CASP_dom"/>
</dbReference>
<evidence type="ECO:0000313" key="11">
    <source>
        <dbReference type="Proteomes" id="UP000030748"/>
    </source>
</evidence>
<evidence type="ECO:0000256" key="1">
    <source>
        <dbReference type="ARBA" id="ARBA00004651"/>
    </source>
</evidence>
<keyword evidence="11" id="KW-1185">Reference proteome</keyword>
<proteinExistence type="inferred from homology"/>
<evidence type="ECO:0000256" key="4">
    <source>
        <dbReference type="ARBA" id="ARBA00022475"/>
    </source>
</evidence>
<keyword evidence="7 8" id="KW-0472">Membrane</keyword>
<evidence type="ECO:0000256" key="2">
    <source>
        <dbReference type="ARBA" id="ARBA00007651"/>
    </source>
</evidence>
<feature type="domain" description="Casparian strip membrane protein" evidence="9">
    <location>
        <begin position="23"/>
        <end position="166"/>
    </location>
</feature>
<dbReference type="InterPro" id="IPR006459">
    <property type="entry name" value="CASP/CASPL"/>
</dbReference>
<dbReference type="PANTHER" id="PTHR36488:SF8">
    <property type="entry name" value="CASP-LIKE PROTEIN 1U1"/>
    <property type="match status" value="1"/>
</dbReference>
<feature type="transmembrane region" description="Helical" evidence="8">
    <location>
        <begin position="72"/>
        <end position="92"/>
    </location>
</feature>
<dbReference type="GO" id="GO:0005886">
    <property type="term" value="C:plasma membrane"/>
    <property type="evidence" value="ECO:0007669"/>
    <property type="project" value="UniProtKB-SubCell"/>
</dbReference>
<evidence type="ECO:0000259" key="9">
    <source>
        <dbReference type="Pfam" id="PF04535"/>
    </source>
</evidence>
<feature type="transmembrane region" description="Helical" evidence="8">
    <location>
        <begin position="104"/>
        <end position="129"/>
    </location>
</feature>
<evidence type="ECO:0000256" key="8">
    <source>
        <dbReference type="RuleBase" id="RU361233"/>
    </source>
</evidence>
<keyword evidence="4 8" id="KW-1003">Cell membrane</keyword>
<name>A0A022QVC0_ERYGU</name>
<protein>
    <recommendedName>
        <fullName evidence="8">CASP-like protein</fullName>
    </recommendedName>
</protein>
<dbReference type="STRING" id="4155.A0A022QVC0"/>
<keyword evidence="5 8" id="KW-0812">Transmembrane</keyword>
<evidence type="ECO:0000256" key="3">
    <source>
        <dbReference type="ARBA" id="ARBA00011489"/>
    </source>
</evidence>
<dbReference type="PANTHER" id="PTHR36488">
    <property type="entry name" value="CASP-LIKE PROTEIN 1U1"/>
    <property type="match status" value="1"/>
</dbReference>